<evidence type="ECO:0000313" key="2">
    <source>
        <dbReference type="EMBL" id="MTW10509.1"/>
    </source>
</evidence>
<dbReference type="SUPFAM" id="SSF51445">
    <property type="entry name" value="(Trans)glycosidases"/>
    <property type="match status" value="1"/>
</dbReference>
<protein>
    <submittedName>
        <fullName evidence="2">Glycosyl hydrolase</fullName>
    </submittedName>
</protein>
<dbReference type="Gene3D" id="3.20.20.80">
    <property type="entry name" value="Glycosidases"/>
    <property type="match status" value="1"/>
</dbReference>
<feature type="chain" id="PRO_5026876220" evidence="1">
    <location>
        <begin position="28"/>
        <end position="343"/>
    </location>
</feature>
<dbReference type="OrthoDB" id="6018988at2"/>
<dbReference type="AlphaFoldDB" id="A0A6L6QE93"/>
<dbReference type="GO" id="GO:0016787">
    <property type="term" value="F:hydrolase activity"/>
    <property type="evidence" value="ECO:0007669"/>
    <property type="project" value="UniProtKB-KW"/>
</dbReference>
<dbReference type="InterPro" id="IPR017853">
    <property type="entry name" value="GH"/>
</dbReference>
<evidence type="ECO:0000313" key="3">
    <source>
        <dbReference type="Proteomes" id="UP000472320"/>
    </source>
</evidence>
<keyword evidence="1" id="KW-0732">Signal</keyword>
<dbReference type="RefSeq" id="WP_155453462.1">
    <property type="nucleotide sequence ID" value="NZ_WNKX01000005.1"/>
</dbReference>
<name>A0A6L6QE93_9BURK</name>
<dbReference type="PANTHER" id="PTHR42976">
    <property type="entry name" value="BIFUNCTIONAL CHITINASE/LYSOZYME-RELATED"/>
    <property type="match status" value="1"/>
</dbReference>
<dbReference type="InterPro" id="IPR052750">
    <property type="entry name" value="GH18_Chitinase"/>
</dbReference>
<keyword evidence="3" id="KW-1185">Reference proteome</keyword>
<feature type="signal peptide" evidence="1">
    <location>
        <begin position="1"/>
        <end position="27"/>
    </location>
</feature>
<keyword evidence="2" id="KW-0378">Hydrolase</keyword>
<dbReference type="PANTHER" id="PTHR42976:SF1">
    <property type="entry name" value="GH18 DOMAIN-CONTAINING PROTEIN-RELATED"/>
    <property type="match status" value="1"/>
</dbReference>
<accession>A0A6L6QE93</accession>
<gene>
    <name evidence="2" type="ORF">GM658_07815</name>
</gene>
<comment type="caution">
    <text evidence="2">The sequence shown here is derived from an EMBL/GenBank/DDBJ whole genome shotgun (WGS) entry which is preliminary data.</text>
</comment>
<dbReference type="Proteomes" id="UP000472320">
    <property type="component" value="Unassembled WGS sequence"/>
</dbReference>
<sequence length="343" mass="36084">MKRFIQQRCVAALGAAVCTFAASVTVAAPRAAYGPYQFFGLAPAGTVPRASANAADGAPLAAGTVLSWAFANGECGEETWPGKVPGQAVADANVAGAATDYIISTGGEGGVFTCSSDAGMERFVSRYMSPRLVGFDFDVEAEQSLAQIDSLIKRVRYAQRKYPKLRYSFTVGTHAASDGSNHSLNKTGEAVLAALRRHGVRDFVLNLMVMDYGPASAQSCVMREGRCDMGASAIQAARNVERKYKVPLSQIALTPMIGVNDVVENVFTLEDAQATAQAVRRFGMAGLHFWSLDRDKPCSQPIAGADGNCSTMPGVPAAAYHRAMSISPDPVATQAAARGGASR</sequence>
<organism evidence="2 3">
    <name type="scientific">Massilia eburnea</name>
    <dbReference type="NCBI Taxonomy" id="1776165"/>
    <lineage>
        <taxon>Bacteria</taxon>
        <taxon>Pseudomonadati</taxon>
        <taxon>Pseudomonadota</taxon>
        <taxon>Betaproteobacteria</taxon>
        <taxon>Burkholderiales</taxon>
        <taxon>Oxalobacteraceae</taxon>
        <taxon>Telluria group</taxon>
        <taxon>Massilia</taxon>
    </lineage>
</organism>
<dbReference type="EMBL" id="WNKX01000005">
    <property type="protein sequence ID" value="MTW10509.1"/>
    <property type="molecule type" value="Genomic_DNA"/>
</dbReference>
<evidence type="ECO:0000256" key="1">
    <source>
        <dbReference type="SAM" id="SignalP"/>
    </source>
</evidence>
<reference evidence="2 3" key="1">
    <citation type="submission" date="2019-11" db="EMBL/GenBank/DDBJ databases">
        <title>Type strains purchased from KCTC, JCM and DSMZ.</title>
        <authorList>
            <person name="Lu H."/>
        </authorList>
    </citation>
    <scope>NUCLEOTIDE SEQUENCE [LARGE SCALE GENOMIC DNA]</scope>
    <source>
        <strain evidence="2 3">JCM 31587</strain>
    </source>
</reference>
<proteinExistence type="predicted"/>